<evidence type="ECO:0000256" key="8">
    <source>
        <dbReference type="PIRSR" id="PIRSR602401-1"/>
    </source>
</evidence>
<dbReference type="InterPro" id="IPR050121">
    <property type="entry name" value="Cytochrome_P450_monoxygenase"/>
</dbReference>
<dbReference type="CDD" id="cd11061">
    <property type="entry name" value="CYP67-like"/>
    <property type="match status" value="1"/>
</dbReference>
<feature type="binding site" description="axial binding residue" evidence="8">
    <location>
        <position position="460"/>
    </location>
    <ligand>
        <name>heme</name>
        <dbReference type="ChEBI" id="CHEBI:30413"/>
    </ligand>
    <ligandPart>
        <name>Fe</name>
        <dbReference type="ChEBI" id="CHEBI:18248"/>
    </ligandPart>
</feature>
<organism evidence="10 11">
    <name type="scientific">Amylocarpus encephaloides</name>
    <dbReference type="NCBI Taxonomy" id="45428"/>
    <lineage>
        <taxon>Eukaryota</taxon>
        <taxon>Fungi</taxon>
        <taxon>Dikarya</taxon>
        <taxon>Ascomycota</taxon>
        <taxon>Pezizomycotina</taxon>
        <taxon>Leotiomycetes</taxon>
        <taxon>Helotiales</taxon>
        <taxon>Helotiales incertae sedis</taxon>
        <taxon>Amylocarpus</taxon>
    </lineage>
</organism>
<keyword evidence="4 8" id="KW-0479">Metal-binding</keyword>
<dbReference type="GO" id="GO:0005506">
    <property type="term" value="F:iron ion binding"/>
    <property type="evidence" value="ECO:0007669"/>
    <property type="project" value="InterPro"/>
</dbReference>
<evidence type="ECO:0000256" key="5">
    <source>
        <dbReference type="ARBA" id="ARBA00023002"/>
    </source>
</evidence>
<feature type="transmembrane region" description="Helical" evidence="9">
    <location>
        <begin position="12"/>
        <end position="31"/>
    </location>
</feature>
<evidence type="ECO:0000313" key="11">
    <source>
        <dbReference type="Proteomes" id="UP000824998"/>
    </source>
</evidence>
<reference evidence="10" key="1">
    <citation type="journal article" date="2021" name="IMA Fungus">
        <title>Genomic characterization of three marine fungi, including Emericellopsis atlantica sp. nov. with signatures of a generalist lifestyle and marine biomass degradation.</title>
        <authorList>
            <person name="Hagestad O.C."/>
            <person name="Hou L."/>
            <person name="Andersen J.H."/>
            <person name="Hansen E.H."/>
            <person name="Altermark B."/>
            <person name="Li C."/>
            <person name="Kuhnert E."/>
            <person name="Cox R.J."/>
            <person name="Crous P.W."/>
            <person name="Spatafora J.W."/>
            <person name="Lail K."/>
            <person name="Amirebrahimi M."/>
            <person name="Lipzen A."/>
            <person name="Pangilinan J."/>
            <person name="Andreopoulos W."/>
            <person name="Hayes R.D."/>
            <person name="Ng V."/>
            <person name="Grigoriev I.V."/>
            <person name="Jackson S.A."/>
            <person name="Sutton T.D.S."/>
            <person name="Dobson A.D.W."/>
            <person name="Rama T."/>
        </authorList>
    </citation>
    <scope>NUCLEOTIDE SEQUENCE</scope>
    <source>
        <strain evidence="10">TRa018bII</strain>
    </source>
</reference>
<dbReference type="PANTHER" id="PTHR24305:SF237">
    <property type="entry name" value="CYTOCHROME P450 MONOOXYGENASE ATNE-RELATED"/>
    <property type="match status" value="1"/>
</dbReference>
<comment type="cofactor">
    <cofactor evidence="1 8">
        <name>heme</name>
        <dbReference type="ChEBI" id="CHEBI:30413"/>
    </cofactor>
</comment>
<gene>
    <name evidence="10" type="ORF">BJ875DRAFT_383736</name>
</gene>
<keyword evidence="9" id="KW-0812">Transmembrane</keyword>
<evidence type="ECO:0000256" key="4">
    <source>
        <dbReference type="ARBA" id="ARBA00022723"/>
    </source>
</evidence>
<dbReference type="EMBL" id="MU251625">
    <property type="protein sequence ID" value="KAG9231089.1"/>
    <property type="molecule type" value="Genomic_DNA"/>
</dbReference>
<dbReference type="OrthoDB" id="1470350at2759"/>
<evidence type="ECO:0000256" key="3">
    <source>
        <dbReference type="ARBA" id="ARBA00022617"/>
    </source>
</evidence>
<dbReference type="Proteomes" id="UP000824998">
    <property type="component" value="Unassembled WGS sequence"/>
</dbReference>
<evidence type="ECO:0000256" key="1">
    <source>
        <dbReference type="ARBA" id="ARBA00001971"/>
    </source>
</evidence>
<keyword evidence="9" id="KW-1133">Transmembrane helix</keyword>
<evidence type="ECO:0000256" key="2">
    <source>
        <dbReference type="ARBA" id="ARBA00010617"/>
    </source>
</evidence>
<dbReference type="SUPFAM" id="SSF48264">
    <property type="entry name" value="Cytochrome P450"/>
    <property type="match status" value="1"/>
</dbReference>
<protein>
    <submittedName>
        <fullName evidence="10">Benzoate 4-monooxygenase cytochrome P450</fullName>
    </submittedName>
</protein>
<dbReference type="InterPro" id="IPR001128">
    <property type="entry name" value="Cyt_P450"/>
</dbReference>
<keyword evidence="3 8" id="KW-0349">Heme</keyword>
<dbReference type="InterPro" id="IPR036396">
    <property type="entry name" value="Cyt_P450_sf"/>
</dbReference>
<name>A0A9P8C276_9HELO</name>
<keyword evidence="5" id="KW-0560">Oxidoreductase</keyword>
<dbReference type="AlphaFoldDB" id="A0A9P8C276"/>
<keyword evidence="11" id="KW-1185">Reference proteome</keyword>
<evidence type="ECO:0000313" key="10">
    <source>
        <dbReference type="EMBL" id="KAG9231089.1"/>
    </source>
</evidence>
<dbReference type="Gene3D" id="1.10.630.10">
    <property type="entry name" value="Cytochrome P450"/>
    <property type="match status" value="1"/>
</dbReference>
<evidence type="ECO:0000256" key="6">
    <source>
        <dbReference type="ARBA" id="ARBA00023004"/>
    </source>
</evidence>
<dbReference type="PRINTS" id="PR00385">
    <property type="entry name" value="P450"/>
</dbReference>
<keyword evidence="6 8" id="KW-0408">Iron</keyword>
<keyword evidence="9" id="KW-0472">Membrane</keyword>
<dbReference type="GO" id="GO:0004497">
    <property type="term" value="F:monooxygenase activity"/>
    <property type="evidence" value="ECO:0007669"/>
    <property type="project" value="UniProtKB-KW"/>
</dbReference>
<dbReference type="Pfam" id="PF00067">
    <property type="entry name" value="p450"/>
    <property type="match status" value="1"/>
</dbReference>
<dbReference type="GO" id="GO:0016705">
    <property type="term" value="F:oxidoreductase activity, acting on paired donors, with incorporation or reduction of molecular oxygen"/>
    <property type="evidence" value="ECO:0007669"/>
    <property type="project" value="InterPro"/>
</dbReference>
<keyword evidence="7" id="KW-0503">Monooxygenase</keyword>
<dbReference type="GO" id="GO:0020037">
    <property type="term" value="F:heme binding"/>
    <property type="evidence" value="ECO:0007669"/>
    <property type="project" value="InterPro"/>
</dbReference>
<comment type="similarity">
    <text evidence="2">Belongs to the cytochrome P450 family.</text>
</comment>
<dbReference type="PANTHER" id="PTHR24305">
    <property type="entry name" value="CYTOCHROME P450"/>
    <property type="match status" value="1"/>
</dbReference>
<evidence type="ECO:0000256" key="7">
    <source>
        <dbReference type="ARBA" id="ARBA00023033"/>
    </source>
</evidence>
<sequence>MSNEIAQHWQLILLSTYACYLITSTIYTAFLGPLSKYPGPFLAKISALPSWYYSLKGTRHMWIWQCHQTYGDIVRFHPNGLLFNSTTAYRAMNGAKANVRKGTFYDVWTRTAGSLNTLNTTDRGIHARKRRILNAAFSDSTIRSAEAFIIKHVDRWCELLQGEDGEDWGSPKNMADQCDNLMFDTMADLSFGNSFEIKEPGEHPLRNVPKFIHGFVAFNWAIGQSPFVELWVWLKPRGLDTLLNRFSPKGVLAYLEFTRTCMKERAELETSQANELEEDKRKDLFHYLFKAEDPETGTPYTEEEVVSEAGLLIVAGSDTCSVVLSGFFFYLTQNPEVYEKLTAEIRGKFSSVNEIRAGGPLASCQYLRACIDEALRMCPPIPSDLPRVTLKGGAKIDNEFIPGGVRISSAIWSLHYNEEYFSDPFTFRPERWIVSEKVRLEDVSRANSALLPFSYGPGNCVGQRLAMMELSIILARTLFLMDVTVDRNGPGTMRGTELEESKGLFAAKSLYIFQREGPIVRFKRRRF</sequence>
<proteinExistence type="inferred from homology"/>
<dbReference type="PRINTS" id="PR00463">
    <property type="entry name" value="EP450I"/>
</dbReference>
<comment type="caution">
    <text evidence="10">The sequence shown here is derived from an EMBL/GenBank/DDBJ whole genome shotgun (WGS) entry which is preliminary data.</text>
</comment>
<accession>A0A9P8C276</accession>
<dbReference type="InterPro" id="IPR002401">
    <property type="entry name" value="Cyt_P450_E_grp-I"/>
</dbReference>
<evidence type="ECO:0000256" key="9">
    <source>
        <dbReference type="SAM" id="Phobius"/>
    </source>
</evidence>